<dbReference type="EMBL" id="CP000510">
    <property type="protein sequence ID" value="ABM01913.1"/>
    <property type="molecule type" value="Genomic_DNA"/>
</dbReference>
<evidence type="ECO:0000313" key="2">
    <source>
        <dbReference type="Proteomes" id="UP000000639"/>
    </source>
</evidence>
<name>A1SQZ8_PSYIN</name>
<accession>A1SQZ8</accession>
<dbReference type="RefSeq" id="WP_011768472.1">
    <property type="nucleotide sequence ID" value="NC_008709.1"/>
</dbReference>
<gene>
    <name evidence="1" type="ordered locus">Ping_0038</name>
</gene>
<sequence>MKMDFETKMTIGESPSIKGNDNNYKGFGSYDLPRPEGVGWQLKQVIPVYNNNKYLQYFWEREIEIVNDSTDTLKIKNNDINISFG</sequence>
<proteinExistence type="predicted"/>
<protein>
    <submittedName>
        <fullName evidence="1">Uncharacterized protein</fullName>
    </submittedName>
</protein>
<organism evidence="1 2">
    <name type="scientific">Psychromonas ingrahamii (strain DSM 17664 / CCUG 51855 / 37)</name>
    <dbReference type="NCBI Taxonomy" id="357804"/>
    <lineage>
        <taxon>Bacteria</taxon>
        <taxon>Pseudomonadati</taxon>
        <taxon>Pseudomonadota</taxon>
        <taxon>Gammaproteobacteria</taxon>
        <taxon>Alteromonadales</taxon>
        <taxon>Psychromonadaceae</taxon>
        <taxon>Psychromonas</taxon>
    </lineage>
</organism>
<reference evidence="1 2" key="1">
    <citation type="submission" date="2007-01" db="EMBL/GenBank/DDBJ databases">
        <title>Complete sequence of Psychromonas ingrahamii 37.</title>
        <authorList>
            <consortium name="US DOE Joint Genome Institute"/>
            <person name="Copeland A."/>
            <person name="Lucas S."/>
            <person name="Lapidus A."/>
            <person name="Barry K."/>
            <person name="Detter J.C."/>
            <person name="Glavina del Rio T."/>
            <person name="Hammon N."/>
            <person name="Israni S."/>
            <person name="Dalin E."/>
            <person name="Tice H."/>
            <person name="Pitluck S."/>
            <person name="Thompson L.S."/>
            <person name="Brettin T."/>
            <person name="Bruce D."/>
            <person name="Han C."/>
            <person name="Tapia R."/>
            <person name="Schmutz J."/>
            <person name="Larimer F."/>
            <person name="Land M."/>
            <person name="Hauser L."/>
            <person name="Kyrpides N."/>
            <person name="Ivanova N."/>
            <person name="Staley J."/>
            <person name="Richardson P."/>
        </authorList>
    </citation>
    <scope>NUCLEOTIDE SEQUENCE [LARGE SCALE GENOMIC DNA]</scope>
    <source>
        <strain evidence="1 2">37</strain>
    </source>
</reference>
<dbReference type="AlphaFoldDB" id="A1SQZ8"/>
<dbReference type="KEGG" id="pin:Ping_0038"/>
<dbReference type="Proteomes" id="UP000000639">
    <property type="component" value="Chromosome"/>
</dbReference>
<evidence type="ECO:0000313" key="1">
    <source>
        <dbReference type="EMBL" id="ABM01913.1"/>
    </source>
</evidence>
<dbReference type="HOGENOM" id="CLU_2510286_0_0_6"/>
<dbReference type="OrthoDB" id="9992013at2"/>
<keyword evidence="2" id="KW-1185">Reference proteome</keyword>